<gene>
    <name evidence="2" type="ORF">HYH02_013593</name>
</gene>
<accession>A0A835VYX6</accession>
<feature type="region of interest" description="Disordered" evidence="1">
    <location>
        <begin position="601"/>
        <end position="624"/>
    </location>
</feature>
<feature type="compositionally biased region" description="Basic and acidic residues" evidence="1">
    <location>
        <begin position="1"/>
        <end position="12"/>
    </location>
</feature>
<dbReference type="OrthoDB" id="550018at2759"/>
<feature type="region of interest" description="Disordered" evidence="1">
    <location>
        <begin position="426"/>
        <end position="471"/>
    </location>
</feature>
<feature type="region of interest" description="Disordered" evidence="1">
    <location>
        <begin position="1"/>
        <end position="95"/>
    </location>
</feature>
<feature type="region of interest" description="Disordered" evidence="1">
    <location>
        <begin position="202"/>
        <end position="286"/>
    </location>
</feature>
<feature type="compositionally biased region" description="Low complexity" evidence="1">
    <location>
        <begin position="202"/>
        <end position="218"/>
    </location>
</feature>
<evidence type="ECO:0000256" key="1">
    <source>
        <dbReference type="SAM" id="MobiDB-lite"/>
    </source>
</evidence>
<name>A0A835VYX6_9CHLO</name>
<feature type="compositionally biased region" description="Basic and acidic residues" evidence="1">
    <location>
        <begin position="770"/>
        <end position="782"/>
    </location>
</feature>
<proteinExistence type="predicted"/>
<dbReference type="AlphaFoldDB" id="A0A835VYX6"/>
<protein>
    <submittedName>
        <fullName evidence="2">Uncharacterized protein</fullName>
    </submittedName>
</protein>
<dbReference type="Proteomes" id="UP000613740">
    <property type="component" value="Unassembled WGS sequence"/>
</dbReference>
<organism evidence="2 3">
    <name type="scientific">Chlamydomonas schloesseri</name>
    <dbReference type="NCBI Taxonomy" id="2026947"/>
    <lineage>
        <taxon>Eukaryota</taxon>
        <taxon>Viridiplantae</taxon>
        <taxon>Chlorophyta</taxon>
        <taxon>core chlorophytes</taxon>
        <taxon>Chlorophyceae</taxon>
        <taxon>CS clade</taxon>
        <taxon>Chlamydomonadales</taxon>
        <taxon>Chlamydomonadaceae</taxon>
        <taxon>Chlamydomonas</taxon>
    </lineage>
</organism>
<feature type="compositionally biased region" description="Polar residues" evidence="1">
    <location>
        <begin position="704"/>
        <end position="715"/>
    </location>
</feature>
<evidence type="ECO:0000313" key="3">
    <source>
        <dbReference type="Proteomes" id="UP000613740"/>
    </source>
</evidence>
<reference evidence="2" key="1">
    <citation type="journal article" date="2020" name="bioRxiv">
        <title>Comparative genomics of Chlamydomonas.</title>
        <authorList>
            <person name="Craig R.J."/>
            <person name="Hasan A.R."/>
            <person name="Ness R.W."/>
            <person name="Keightley P.D."/>
        </authorList>
    </citation>
    <scope>NUCLEOTIDE SEQUENCE</scope>
    <source>
        <strain evidence="2">CCAP 11/173</strain>
    </source>
</reference>
<feature type="region of interest" description="Disordered" evidence="1">
    <location>
        <begin position="113"/>
        <end position="189"/>
    </location>
</feature>
<dbReference type="EMBL" id="JAEHOD010000077">
    <property type="protein sequence ID" value="KAG2430754.1"/>
    <property type="molecule type" value="Genomic_DNA"/>
</dbReference>
<feature type="compositionally biased region" description="Low complexity" evidence="1">
    <location>
        <begin position="601"/>
        <end position="615"/>
    </location>
</feature>
<comment type="caution">
    <text evidence="2">The sequence shown here is derived from an EMBL/GenBank/DDBJ whole genome shotgun (WGS) entry which is preliminary data.</text>
</comment>
<sequence length="820" mass="84986">MDPKNWALDRPRTSRPAPAGGEPAKPAASSSVGSFSFKANAHPGGKDSGAGAARAPLHRVHSAGVRSDEQSGGVRVGVSGAGGSGARHMTATVSSSALGSAIAAAWLRTADGEGDDAARASPVDGGNAEQPKQPPAAWESSRASRGSQGGQGLQSGYTAEDDDDDGYVQEDTGGDHDEEAEDAEAGYGEATLGRGFAACGKSSAISAASGRSHGSASASRHRGLSGDPSGGGKGSRSSAAAGDGDGDEEHHAAGTGHGSESVSEAEVDEADPQTRSKHMLAAQGMLPAAELAPEEWARIGPPQDAADASQFVARSYTVEIDMEPQTYVTKRVARPDIWHISKDEMARRQATKEAVAFAMQAERRKELEQIELQAERERLARSTSKGPRYNEFGVFLTGRPKSPVRPRYLDWHPHCVGGLAHKERLAAEAEAERRRRPPGSGGGSAAGSRVPSALPPPQHTQHEARGRSLSAATTMAAHLPASRFHGGSPAALGHDDFVIEDTSEGPSALEGFNTSGGGPHGGRRRGDLNLAATASAGVSGSPPRASASAGIMRPLSPMSRQRRVQSAIVGPHSLTPQPKPAEISEVYYAQMLREQRKWLNSPVQPSRPASAAVAAAPPPKSRHYVRPVAATPAPQGTAPPVPSRVAAAEAAAAAAAAAAARPSSALRTVLHPRPEQSPYAASANAHATRSRPQSAAGGAARPWSASSRPPATLNNPGPGGWTQHPDPDRLPWEPREDVVSRGGSRPQSAGQWSYGPGGRRSRPASAGPIARERSVVEGEMLPRADGAGDGSAVEKSTPRKFAFADESQMYGQMVQGYKKR</sequence>
<feature type="compositionally biased region" description="Basic and acidic residues" evidence="1">
    <location>
        <begin position="725"/>
        <end position="739"/>
    </location>
</feature>
<evidence type="ECO:0000313" key="2">
    <source>
        <dbReference type="EMBL" id="KAG2430754.1"/>
    </source>
</evidence>
<feature type="compositionally biased region" description="Low complexity" evidence="1">
    <location>
        <begin position="16"/>
        <end position="28"/>
    </location>
</feature>
<feature type="compositionally biased region" description="Acidic residues" evidence="1">
    <location>
        <begin position="159"/>
        <end position="168"/>
    </location>
</feature>
<keyword evidence="3" id="KW-1185">Reference proteome</keyword>
<feature type="region of interest" description="Disordered" evidence="1">
    <location>
        <begin position="676"/>
        <end position="800"/>
    </location>
</feature>
<feature type="region of interest" description="Disordered" evidence="1">
    <location>
        <begin position="501"/>
        <end position="527"/>
    </location>
</feature>